<dbReference type="Pfam" id="PF02518">
    <property type="entry name" value="HATPase_c"/>
    <property type="match status" value="1"/>
</dbReference>
<sequence length="313" mass="34843">MAQIAKERVAGSLACLLGQGVLFLTLLFRLVYGVFADFTYSVVDMALSVGLLVFLLLVALAISRSLDAQRKLVIDQRQAVIAQSRFTSFGKMIGMIAHQWRAPLARQGAMLTELQILLEHPEKNHDVVARFRETLLPRMQENHQQLGQIFHDFQQFFASDVRREVFDICKEVDHTIALIATQQIPDIIDIEFLRPEGKVVVNNYPSAFTHVLLTIIENAIDIFAERDVLAPVVVISVMEYESGVLIRIADNGGGIHVTPIEKVFASFFSGKIEQGMGMGLHIAKMLVEDRMGGTLSVENLPTGACFDVYLWGG</sequence>
<dbReference type="Gene3D" id="1.10.287.130">
    <property type="match status" value="1"/>
</dbReference>
<protein>
    <recommendedName>
        <fullName evidence="2">histidine kinase</fullName>
        <ecNumber evidence="2">2.7.13.3</ecNumber>
    </recommendedName>
</protein>
<dbReference type="SMART" id="SM00387">
    <property type="entry name" value="HATPase_c"/>
    <property type="match status" value="1"/>
</dbReference>
<proteinExistence type="predicted"/>
<dbReference type="SUPFAM" id="SSF55874">
    <property type="entry name" value="ATPase domain of HSP90 chaperone/DNA topoisomerase II/histidine kinase"/>
    <property type="match status" value="1"/>
</dbReference>
<feature type="domain" description="Histidine kinase" evidence="8">
    <location>
        <begin position="95"/>
        <end position="313"/>
    </location>
</feature>
<feature type="transmembrane region" description="Helical" evidence="7">
    <location>
        <begin position="38"/>
        <end position="62"/>
    </location>
</feature>
<dbReference type="GO" id="GO:0004673">
    <property type="term" value="F:protein histidine kinase activity"/>
    <property type="evidence" value="ECO:0007669"/>
    <property type="project" value="UniProtKB-EC"/>
</dbReference>
<dbReference type="GO" id="GO:0005524">
    <property type="term" value="F:ATP binding"/>
    <property type="evidence" value="ECO:0007669"/>
    <property type="project" value="UniProtKB-KW"/>
</dbReference>
<comment type="caution">
    <text evidence="9">The sequence shown here is derived from an EMBL/GenBank/DDBJ whole genome shotgun (WGS) entry which is preliminary data.</text>
</comment>
<evidence type="ECO:0000256" key="2">
    <source>
        <dbReference type="ARBA" id="ARBA00012438"/>
    </source>
</evidence>
<name>A0A7W7Y4C7_9BACT</name>
<keyword evidence="7" id="KW-1133">Transmembrane helix</keyword>
<evidence type="ECO:0000259" key="8">
    <source>
        <dbReference type="PROSITE" id="PS50109"/>
    </source>
</evidence>
<accession>A0A7W7Y4C7</accession>
<dbReference type="PANTHER" id="PTHR44936">
    <property type="entry name" value="SENSOR PROTEIN CREC"/>
    <property type="match status" value="1"/>
</dbReference>
<feature type="transmembrane region" description="Helical" evidence="7">
    <location>
        <begin position="12"/>
        <end position="32"/>
    </location>
</feature>
<evidence type="ECO:0000256" key="5">
    <source>
        <dbReference type="ARBA" id="ARBA00022777"/>
    </source>
</evidence>
<evidence type="ECO:0000313" key="9">
    <source>
        <dbReference type="EMBL" id="MBB5021802.1"/>
    </source>
</evidence>
<dbReference type="InterPro" id="IPR050980">
    <property type="entry name" value="2C_sensor_his_kinase"/>
</dbReference>
<evidence type="ECO:0000256" key="6">
    <source>
        <dbReference type="ARBA" id="ARBA00022840"/>
    </source>
</evidence>
<dbReference type="InterPro" id="IPR005467">
    <property type="entry name" value="His_kinase_dom"/>
</dbReference>
<keyword evidence="10" id="KW-1185">Reference proteome</keyword>
<dbReference type="InterPro" id="IPR036890">
    <property type="entry name" value="HATPase_C_sf"/>
</dbReference>
<keyword evidence="3" id="KW-0808">Transferase</keyword>
<keyword evidence="7" id="KW-0812">Transmembrane</keyword>
<dbReference type="EC" id="2.7.13.3" evidence="2"/>
<gene>
    <name evidence="9" type="ORF">HNR37_001115</name>
</gene>
<dbReference type="PANTHER" id="PTHR44936:SF10">
    <property type="entry name" value="SENSOR PROTEIN RSTB"/>
    <property type="match status" value="1"/>
</dbReference>
<evidence type="ECO:0000256" key="4">
    <source>
        <dbReference type="ARBA" id="ARBA00022741"/>
    </source>
</evidence>
<dbReference type="PRINTS" id="PR00344">
    <property type="entry name" value="BCTRLSENSOR"/>
</dbReference>
<dbReference type="InterPro" id="IPR004358">
    <property type="entry name" value="Sig_transdc_His_kin-like_C"/>
</dbReference>
<keyword evidence="4" id="KW-0547">Nucleotide-binding</keyword>
<dbReference type="InterPro" id="IPR003594">
    <property type="entry name" value="HATPase_dom"/>
</dbReference>
<evidence type="ECO:0000313" key="10">
    <source>
        <dbReference type="Proteomes" id="UP000528322"/>
    </source>
</evidence>
<comment type="catalytic activity">
    <reaction evidence="1">
        <text>ATP + protein L-histidine = ADP + protein N-phospho-L-histidine.</text>
        <dbReference type="EC" id="2.7.13.3"/>
    </reaction>
</comment>
<dbReference type="PROSITE" id="PS50109">
    <property type="entry name" value="HIS_KIN"/>
    <property type="match status" value="1"/>
</dbReference>
<evidence type="ECO:0000256" key="7">
    <source>
        <dbReference type="SAM" id="Phobius"/>
    </source>
</evidence>
<evidence type="ECO:0000256" key="3">
    <source>
        <dbReference type="ARBA" id="ARBA00022679"/>
    </source>
</evidence>
<keyword evidence="5 9" id="KW-0418">Kinase</keyword>
<keyword evidence="7" id="KW-0472">Membrane</keyword>
<keyword evidence="6" id="KW-0067">ATP-binding</keyword>
<dbReference type="AlphaFoldDB" id="A0A7W7Y4C7"/>
<reference evidence="9 10" key="1">
    <citation type="submission" date="2020-08" db="EMBL/GenBank/DDBJ databases">
        <title>Genomic Encyclopedia of Type Strains, Phase IV (KMG-IV): sequencing the most valuable type-strain genomes for metagenomic binning, comparative biology and taxonomic classification.</title>
        <authorList>
            <person name="Goeker M."/>
        </authorList>
    </citation>
    <scope>NUCLEOTIDE SEQUENCE [LARGE SCALE GENOMIC DNA]</scope>
    <source>
        <strain evidence="9 10">DSM 22071</strain>
    </source>
</reference>
<organism evidence="9 10">
    <name type="scientific">Desulfurispira natronophila</name>
    <dbReference type="NCBI Taxonomy" id="682562"/>
    <lineage>
        <taxon>Bacteria</taxon>
        <taxon>Pseudomonadati</taxon>
        <taxon>Chrysiogenota</taxon>
        <taxon>Chrysiogenia</taxon>
        <taxon>Chrysiogenales</taxon>
        <taxon>Chrysiogenaceae</taxon>
        <taxon>Desulfurispira</taxon>
    </lineage>
</organism>
<dbReference type="Proteomes" id="UP000528322">
    <property type="component" value="Unassembled WGS sequence"/>
</dbReference>
<dbReference type="EMBL" id="JACHID010000005">
    <property type="protein sequence ID" value="MBB5021802.1"/>
    <property type="molecule type" value="Genomic_DNA"/>
</dbReference>
<evidence type="ECO:0000256" key="1">
    <source>
        <dbReference type="ARBA" id="ARBA00000085"/>
    </source>
</evidence>
<dbReference type="Gene3D" id="3.30.565.10">
    <property type="entry name" value="Histidine kinase-like ATPase, C-terminal domain"/>
    <property type="match status" value="1"/>
</dbReference>